<dbReference type="EMBL" id="CCKQ01000394">
    <property type="protein sequence ID" value="CDW71456.1"/>
    <property type="molecule type" value="Genomic_DNA"/>
</dbReference>
<sequence>MQAEDQPRQSLILSLLPTPVQEITTESDEFSDQPPIQKIPKYIKILQEIEKEAEKILGSKKLKLFFQSLYGPLETTEDDLNELRCMLRAVADISGNDGETNSLEEQVFRNEQLRRSNDYSMEQLRKAKRIFDECQKHDMELFGISRVNTTSKNMIQNFQKINRDLVIGKEAMANPSIDQIALKSMGQHKALAEGDLEKFNSFRENKFTDQQILQYLENQIENELSDLDKFSEDLGIDPYRFRDKEFQADFGIDFSGMDDDEKMPDLLDTFPNSIVKPNPQGQYLEKLKLKMYDELENIDHIIKSSEDNIKLTKSHYLLHLRTVYHEKVVALKQQRDIFRDQLSKMSRAHTLQMRNIENFALSIAAEMFKKKAQQVRVVFSKECSHLVSEYEKIHRVMKFFEKSFKELQKLLSTQEQELSDQNLYMSELKRRKRKFQLKKKEIEPYLSEIQGERFKKIPVKEFMKKEFDFYGLGIRLGQQEREKILKNIMFKYQEKEIQNYKDNWKVARQEVTTLNIMMEQSQAAEFKVKNENAQLLIDLENEKQLHAKNLEIKDNLHAAEIAKRKLEYQQLVKDYMEYKQFVEAENQVSMEIIIKQKVICQDVEKLKEDNNLLYSIIKYPHLCKDFHLKVKEAACLEYQGQMNILQDIYKENYKDGQLPVIPVIDEKTKREMMREKRRGKTSPSFLDAITTNPNQKPVSGKSSQIGKDEFQTPFNPLMLQQLQQIQQQQMQLGTPLTPNQMVQLSQQMQIQQQQIQTQFPYLDSNNMTPQMLSQFSQSVNLQQPQFYPQGPNLQMFQTPQEKSGEIMTEDVKQYLGELLSGQKLNSTQLMSNNNMLSTTTRLMTSQGTVDYGLEPMYRSTIDWNIQSGIISTEKPFQMHSQLESQFSKQKNKLLSKANKILTVPSTRSGRRANLNLDAVARALQAQQEDSTRPLLVINQIGDKRIIKRNLMNQSLQNPHLKWNEMMGDEKPSKNLEKIPISGNKRFLELHLLKKHKRDQSIIKSPDTINEIHTALPKSKRYHSINIDNLNKRSKQFSLNERTTRNNYPEAITEKEIKERFLTHRKKLQSLKTNQSIDLGERTTTVKDTSLEISPNKVERKQSLGIIFDEIEIMNLMKPQL</sequence>
<evidence type="ECO:0000313" key="2">
    <source>
        <dbReference type="EMBL" id="CDW71456.1"/>
    </source>
</evidence>
<reference evidence="2 3" key="1">
    <citation type="submission" date="2014-06" db="EMBL/GenBank/DDBJ databases">
        <authorList>
            <person name="Swart Estienne"/>
        </authorList>
    </citation>
    <scope>NUCLEOTIDE SEQUENCE [LARGE SCALE GENOMIC DNA]</scope>
    <source>
        <strain evidence="2 3">130c</strain>
    </source>
</reference>
<accession>A0A077ZSK0</accession>
<protein>
    <submittedName>
        <fullName evidence="2">Uncharacterized protein</fullName>
    </submittedName>
</protein>
<proteinExistence type="predicted"/>
<evidence type="ECO:0000256" key="1">
    <source>
        <dbReference type="SAM" id="MobiDB-lite"/>
    </source>
</evidence>
<gene>
    <name evidence="2" type="primary">Contig8453.g9026</name>
    <name evidence="2" type="ORF">STYLEM_401</name>
</gene>
<evidence type="ECO:0000313" key="3">
    <source>
        <dbReference type="Proteomes" id="UP000039865"/>
    </source>
</evidence>
<dbReference type="Proteomes" id="UP000039865">
    <property type="component" value="Unassembled WGS sequence"/>
</dbReference>
<dbReference type="InParanoid" id="A0A077ZSK0"/>
<organism evidence="2 3">
    <name type="scientific">Stylonychia lemnae</name>
    <name type="common">Ciliate</name>
    <dbReference type="NCBI Taxonomy" id="5949"/>
    <lineage>
        <taxon>Eukaryota</taxon>
        <taxon>Sar</taxon>
        <taxon>Alveolata</taxon>
        <taxon>Ciliophora</taxon>
        <taxon>Intramacronucleata</taxon>
        <taxon>Spirotrichea</taxon>
        <taxon>Stichotrichia</taxon>
        <taxon>Sporadotrichida</taxon>
        <taxon>Oxytrichidae</taxon>
        <taxon>Stylonychinae</taxon>
        <taxon>Stylonychia</taxon>
    </lineage>
</organism>
<name>A0A077ZSK0_STYLE</name>
<keyword evidence="3" id="KW-1185">Reference proteome</keyword>
<dbReference type="AlphaFoldDB" id="A0A077ZSK0"/>
<feature type="compositionally biased region" description="Polar residues" evidence="1">
    <location>
        <begin position="689"/>
        <end position="704"/>
    </location>
</feature>
<feature type="region of interest" description="Disordered" evidence="1">
    <location>
        <begin position="670"/>
        <end position="704"/>
    </location>
</feature>